<sequence length="237" mass="26786">MAAYELFFRAEGVEWARDVAEIDEDIAQDIAQDADTYSLQSVDGVVQPPPYHCFAAFLGPHSESLSCGGSPERQTVLELLGRESALFTIARAAALTPAIRSFGKREKGFDPWIVSREDDVRDLLYVMLRASLLDLNQEEPTPSLVQTHKIVDLASKASRLFIELKWIGKTGQWKKILEQIHTDIQCYPEHPSCETLVFVVLDTVRDLPDPRQFERKTSGVQVVRGKRIDVRLYVVEL</sequence>
<gene>
    <name evidence="1" type="ORF">PQG83_12135</name>
</gene>
<name>A0AA96JV21_9BACT</name>
<dbReference type="EMBL" id="CP116968">
    <property type="protein sequence ID" value="WNM60510.1"/>
    <property type="molecule type" value="Genomic_DNA"/>
</dbReference>
<dbReference type="Pfam" id="PF18742">
    <property type="entry name" value="DpnII-MboI"/>
    <property type="match status" value="1"/>
</dbReference>
<reference evidence="1 2" key="1">
    <citation type="submission" date="2023-01" db="EMBL/GenBank/DDBJ databases">
        <title>Cultivation and genomic characterization of new, ubiquitous marine nitrite-oxidizing bacteria from the Nitrospirales.</title>
        <authorList>
            <person name="Mueller A.J."/>
            <person name="Daebeler A."/>
            <person name="Herbold C.W."/>
            <person name="Kirkegaard R.H."/>
            <person name="Daims H."/>
        </authorList>
    </citation>
    <scope>NUCLEOTIDE SEQUENCE [LARGE SCALE GENOMIC DNA]</scope>
    <source>
        <strain evidence="1 2">DK</strain>
    </source>
</reference>
<organism evidence="1 2">
    <name type="scientific">Candidatus Nitrospira neomarina</name>
    <dbReference type="NCBI Taxonomy" id="3020899"/>
    <lineage>
        <taxon>Bacteria</taxon>
        <taxon>Pseudomonadati</taxon>
        <taxon>Nitrospirota</taxon>
        <taxon>Nitrospiria</taxon>
        <taxon>Nitrospirales</taxon>
        <taxon>Nitrospiraceae</taxon>
        <taxon>Nitrospira</taxon>
    </lineage>
</organism>
<dbReference type="AlphaFoldDB" id="A0AA96JV21"/>
<dbReference type="Proteomes" id="UP001302494">
    <property type="component" value="Chromosome"/>
</dbReference>
<evidence type="ECO:0000313" key="2">
    <source>
        <dbReference type="Proteomes" id="UP001302494"/>
    </source>
</evidence>
<dbReference type="KEGG" id="nneo:PQG83_12135"/>
<keyword evidence="2" id="KW-1185">Reference proteome</keyword>
<dbReference type="RefSeq" id="WP_312741347.1">
    <property type="nucleotide sequence ID" value="NZ_CP116968.1"/>
</dbReference>
<proteinExistence type="predicted"/>
<protein>
    <submittedName>
        <fullName evidence="1">Uncharacterized protein</fullName>
    </submittedName>
</protein>
<accession>A0AA96JV21</accession>
<evidence type="ECO:0000313" key="1">
    <source>
        <dbReference type="EMBL" id="WNM60510.1"/>
    </source>
</evidence>